<evidence type="ECO:0000313" key="4">
    <source>
        <dbReference type="EMBL" id="CAZ55023.1"/>
    </source>
</evidence>
<dbReference type="GeneID" id="8155098"/>
<dbReference type="AlphaFoldDB" id="A0A0H3MXE0"/>
<dbReference type="PANTHER" id="PTHR18964:SF149">
    <property type="entry name" value="BIFUNCTIONAL UDP-N-ACETYLGLUCOSAMINE 2-EPIMERASE_N-ACETYLMANNOSAMINE KINASE"/>
    <property type="match status" value="1"/>
</dbReference>
<keyword evidence="3" id="KW-0859">Xylose metabolism</keyword>
<dbReference type="EMBL" id="FM252032">
    <property type="protein sequence ID" value="CAZ55023.1"/>
    <property type="molecule type" value="Genomic_DNA"/>
</dbReference>
<dbReference type="InterPro" id="IPR043129">
    <property type="entry name" value="ATPase_NBD"/>
</dbReference>
<dbReference type="InterPro" id="IPR000600">
    <property type="entry name" value="ROK"/>
</dbReference>
<comment type="similarity">
    <text evidence="2">Belongs to the ROK (NagC/XylR) family.</text>
</comment>
<dbReference type="GO" id="GO:0042732">
    <property type="term" value="P:D-xylose metabolic process"/>
    <property type="evidence" value="ECO:0007669"/>
    <property type="project" value="UniProtKB-KW"/>
</dbReference>
<dbReference type="Pfam" id="PF00480">
    <property type="entry name" value="ROK"/>
    <property type="match status" value="1"/>
</dbReference>
<dbReference type="SUPFAM" id="SSF53067">
    <property type="entry name" value="Actin-like ATPase domain"/>
    <property type="match status" value="1"/>
</dbReference>
<protein>
    <submittedName>
        <fullName evidence="4">Repressor protein</fullName>
    </submittedName>
</protein>
<dbReference type="SUPFAM" id="SSF46785">
    <property type="entry name" value="Winged helix' DNA-binding domain"/>
    <property type="match status" value="1"/>
</dbReference>
<evidence type="ECO:0000313" key="5">
    <source>
        <dbReference type="Proteomes" id="UP000009077"/>
    </source>
</evidence>
<dbReference type="RefSeq" id="WP_012774923.1">
    <property type="nucleotide sequence ID" value="NC_012926.1"/>
</dbReference>
<dbReference type="KEGG" id="ssb:SSUBM407_0191"/>
<evidence type="ECO:0000256" key="1">
    <source>
        <dbReference type="ARBA" id="ARBA00002486"/>
    </source>
</evidence>
<evidence type="ECO:0000256" key="3">
    <source>
        <dbReference type="ARBA" id="ARBA00022629"/>
    </source>
</evidence>
<dbReference type="PATRIC" id="fig|568814.3.peg.210"/>
<dbReference type="Proteomes" id="UP000009077">
    <property type="component" value="Chromosome"/>
</dbReference>
<sequence length="399" mass="44973">MGKKEETIRNISGNILKTLFRHQKSSRTRISKSLKITPATITNMISYLVAEKKVIETGDEVRDYIGSGRSRRLITVNSQYRHYIGIEINANGIYLAVTDTIGNLITNSNIKITEYDSKQINEIIIQLVTETLDKFSYLEFGALGIAVPGHFDSKSGHIISNNVKWIYFDLAVIKQSISIPIFLENNINCMAIGSYLFHPESSPEQFLFIHIGPGLFCSFFDSEHILQNKNFYIGEIGHTVVDLNGPSCECGKRGCLQTYISDTWLINNARFLFENVQGSIIKTLVEKPEDITLDVVYNAYRLGDGFIIEKIESGIDFLTTSIANTLIIYDSKKIFINSQLLNYPGFSEKVNNLVDNQLQFIPSKNNLDIEFLSFNIFRGAIGAASLAVYNHFILENNSN</sequence>
<organism evidence="4 5">
    <name type="scientific">Streptococcus suis (strain BM407)</name>
    <dbReference type="NCBI Taxonomy" id="568814"/>
    <lineage>
        <taxon>Bacteria</taxon>
        <taxon>Bacillati</taxon>
        <taxon>Bacillota</taxon>
        <taxon>Bacilli</taxon>
        <taxon>Lactobacillales</taxon>
        <taxon>Streptococcaceae</taxon>
        <taxon>Streptococcus</taxon>
    </lineage>
</organism>
<reference evidence="4 5" key="1">
    <citation type="journal article" date="2009" name="PLoS ONE">
        <title>Rapid evolution of virulence and drug resistance in the emerging zoonotic pathogen Streptococcus suis.</title>
        <authorList>
            <person name="Holden M.T.G."/>
            <person name="Hauser H."/>
            <person name="Sanders M."/>
            <person name="Ngo T.H."/>
            <person name="Cherevach I."/>
            <person name="Cronin A."/>
            <person name="Goodhead I."/>
            <person name="Mungall K."/>
            <person name="Quail M.A."/>
            <person name="Price C."/>
            <person name="Rabbinowitsch E."/>
            <person name="Sharp S."/>
            <person name="Croucher N.J."/>
            <person name="Chieu T.B."/>
            <person name="Mai N.T.H."/>
            <person name="Diep T.S."/>
            <person name="Chinh N.T."/>
            <person name="Kehoe M."/>
            <person name="Leigh J.A."/>
            <person name="Ward P.N."/>
            <person name="Dowson C.G."/>
            <person name="Whatmore A.M."/>
            <person name="Chanter N."/>
            <person name="Iversen P."/>
            <person name="Gottschalk M."/>
            <person name="Slater J.D."/>
            <person name="Smith H.E."/>
            <person name="Spratt B.G."/>
            <person name="Xu J."/>
            <person name="Ye C."/>
            <person name="Bentley S."/>
            <person name="Barrell B.G."/>
            <person name="Schultsz C."/>
            <person name="Maskell D.J."/>
            <person name="Parkhill J."/>
        </authorList>
    </citation>
    <scope>NUCLEOTIDE SEQUENCE [LARGE SCALE GENOMIC DNA]</scope>
    <source>
        <strain evidence="4 5">BM407</strain>
    </source>
</reference>
<accession>A0A0H3MXE0</accession>
<dbReference type="InterPro" id="IPR036388">
    <property type="entry name" value="WH-like_DNA-bd_sf"/>
</dbReference>
<dbReference type="Gene3D" id="1.10.10.10">
    <property type="entry name" value="Winged helix-like DNA-binding domain superfamily/Winged helix DNA-binding domain"/>
    <property type="match status" value="1"/>
</dbReference>
<proteinExistence type="inferred from homology"/>
<keyword evidence="3" id="KW-0119">Carbohydrate metabolism</keyword>
<dbReference type="HOGENOM" id="CLU_036604_13_1_9"/>
<dbReference type="InterPro" id="IPR036390">
    <property type="entry name" value="WH_DNA-bd_sf"/>
</dbReference>
<comment type="function">
    <text evidence="1">Transcriptional repressor of xylose-utilizing enzymes.</text>
</comment>
<dbReference type="PANTHER" id="PTHR18964">
    <property type="entry name" value="ROK (REPRESSOR, ORF, KINASE) FAMILY"/>
    <property type="match status" value="1"/>
</dbReference>
<name>A0A0H3MXE0_STRS4</name>
<dbReference type="Gene3D" id="3.30.420.40">
    <property type="match status" value="2"/>
</dbReference>
<keyword evidence="5" id="KW-1185">Reference proteome</keyword>
<evidence type="ECO:0000256" key="2">
    <source>
        <dbReference type="ARBA" id="ARBA00006479"/>
    </source>
</evidence>
<gene>
    <name evidence="4" type="ordered locus">SSUBM407_0191</name>
</gene>